<evidence type="ECO:0000313" key="3">
    <source>
        <dbReference type="Proteomes" id="UP001596481"/>
    </source>
</evidence>
<keyword evidence="3" id="KW-1185">Reference proteome</keyword>
<proteinExistence type="predicted"/>
<organism evidence="2 3">
    <name type="scientific">Haloferax namakaokahaiae</name>
    <dbReference type="NCBI Taxonomy" id="1748331"/>
    <lineage>
        <taxon>Archaea</taxon>
        <taxon>Methanobacteriati</taxon>
        <taxon>Methanobacteriota</taxon>
        <taxon>Stenosarchaea group</taxon>
        <taxon>Halobacteria</taxon>
        <taxon>Halobacteriales</taxon>
        <taxon>Haloferacaceae</taxon>
        <taxon>Haloferax</taxon>
    </lineage>
</organism>
<dbReference type="SFLD" id="SFLDS00001">
    <property type="entry name" value="Enolase"/>
    <property type="match status" value="1"/>
</dbReference>
<evidence type="ECO:0000259" key="1">
    <source>
        <dbReference type="SMART" id="SM00922"/>
    </source>
</evidence>
<dbReference type="InterPro" id="IPR018110">
    <property type="entry name" value="Mandel_Rmase/mucon_lact_enz_CS"/>
</dbReference>
<dbReference type="AlphaFoldDB" id="A0ABD5ZDA0"/>
<feature type="domain" description="Mandelate racemase/muconate lactonizing enzyme C-terminal" evidence="1">
    <location>
        <begin position="145"/>
        <end position="241"/>
    </location>
</feature>
<dbReference type="InterPro" id="IPR029017">
    <property type="entry name" value="Enolase-like_N"/>
</dbReference>
<comment type="caution">
    <text evidence="2">The sequence shown here is derived from an EMBL/GenBank/DDBJ whole genome shotgun (WGS) entry which is preliminary data.</text>
</comment>
<dbReference type="InterPro" id="IPR034593">
    <property type="entry name" value="DgoD-like"/>
</dbReference>
<dbReference type="SMART" id="SM00922">
    <property type="entry name" value="MR_MLE"/>
    <property type="match status" value="1"/>
</dbReference>
<accession>A0ABD5ZDA0</accession>
<protein>
    <submittedName>
        <fullName evidence="2">Mandelate racemase/muconate lactonizing enzyme family protein</fullName>
    </submittedName>
</protein>
<dbReference type="PROSITE" id="PS00909">
    <property type="entry name" value="MR_MLE_2"/>
    <property type="match status" value="1"/>
</dbReference>
<dbReference type="InterPro" id="IPR036849">
    <property type="entry name" value="Enolase-like_C_sf"/>
</dbReference>
<dbReference type="SUPFAM" id="SSF54826">
    <property type="entry name" value="Enolase N-terminal domain-like"/>
    <property type="match status" value="1"/>
</dbReference>
<name>A0ABD5ZDA0_9EURY</name>
<dbReference type="InterPro" id="IPR013342">
    <property type="entry name" value="Mandelate_racemase_C"/>
</dbReference>
<dbReference type="Proteomes" id="UP001596481">
    <property type="component" value="Unassembled WGS sequence"/>
</dbReference>
<gene>
    <name evidence="2" type="ORF">ACFQJC_06430</name>
</gene>
<dbReference type="SUPFAM" id="SSF51604">
    <property type="entry name" value="Enolase C-terminal domain-like"/>
    <property type="match status" value="1"/>
</dbReference>
<dbReference type="InterPro" id="IPR029065">
    <property type="entry name" value="Enolase_C-like"/>
</dbReference>
<dbReference type="Pfam" id="PF02746">
    <property type="entry name" value="MR_MLE_N"/>
    <property type="match status" value="1"/>
</dbReference>
<dbReference type="CDD" id="cd03316">
    <property type="entry name" value="MR_like"/>
    <property type="match status" value="1"/>
</dbReference>
<dbReference type="Pfam" id="PF13378">
    <property type="entry name" value="MR_MLE_C"/>
    <property type="match status" value="1"/>
</dbReference>
<reference evidence="2 3" key="1">
    <citation type="journal article" date="2019" name="Int. J. Syst. Evol. Microbiol.">
        <title>The Global Catalogue of Microorganisms (GCM) 10K type strain sequencing project: providing services to taxonomists for standard genome sequencing and annotation.</title>
        <authorList>
            <consortium name="The Broad Institute Genomics Platform"/>
            <consortium name="The Broad Institute Genome Sequencing Center for Infectious Disease"/>
            <person name="Wu L."/>
            <person name="Ma J."/>
        </authorList>
    </citation>
    <scope>NUCLEOTIDE SEQUENCE [LARGE SCALE GENOMIC DNA]</scope>
    <source>
        <strain evidence="2 3">DSM 29988</strain>
    </source>
</reference>
<dbReference type="EMBL" id="JBHTAA010000002">
    <property type="protein sequence ID" value="MFC7203143.1"/>
    <property type="molecule type" value="Genomic_DNA"/>
</dbReference>
<dbReference type="Gene3D" id="3.20.20.120">
    <property type="entry name" value="Enolase-like C-terminal domain"/>
    <property type="match status" value="1"/>
</dbReference>
<dbReference type="Gene3D" id="3.30.390.10">
    <property type="entry name" value="Enolase-like, N-terminal domain"/>
    <property type="match status" value="1"/>
</dbReference>
<dbReference type="InterPro" id="IPR013341">
    <property type="entry name" value="Mandelate_racemase_N_dom"/>
</dbReference>
<dbReference type="RefSeq" id="WP_390222471.1">
    <property type="nucleotide sequence ID" value="NZ_JBHTAA010000002.1"/>
</dbReference>
<dbReference type="PANTHER" id="PTHR48080">
    <property type="entry name" value="D-GALACTONATE DEHYDRATASE-RELATED"/>
    <property type="match status" value="1"/>
</dbReference>
<sequence>MEITTAEVIPLSHRLPDGHGLGDARGFGHDRSTSLLRIETDAGHVGWGEAFIPGDISKATFESLFADSVIGMDPFEVESLAERSYTDPYHFGGSVFVQSVVSALDIACWDVIGKEVGRPIHQLLGGRTRETLVPYASTMYFTETDRPIADPIERAVDAGFDAVKIKIGTGVEADRRRVRTAREVLGDEGRLMVDMNGNYRPDQAAKSIRNIADYDIAWVEEPVPPENIAGYRELRARTDVPLAAGEAFYGRFEFKRLIDHRLVDVVQPNLARCGGLSEARTIAKLASTENVGVCPHVWNSGVGLAAAIQFAASLPDYPHTRNVPEPTMVEFDRSENPLRDEILDTPFDPTGGSLAVPQRPGLGIDIDEAALDRYRTD</sequence>
<evidence type="ECO:0000313" key="2">
    <source>
        <dbReference type="EMBL" id="MFC7203143.1"/>
    </source>
</evidence>